<dbReference type="GO" id="GO:0003924">
    <property type="term" value="F:GTPase activity"/>
    <property type="evidence" value="ECO:0007669"/>
    <property type="project" value="UniProtKB-UniRule"/>
</dbReference>
<dbReference type="Pfam" id="PF03193">
    <property type="entry name" value="RsgA_GTPase"/>
    <property type="match status" value="1"/>
</dbReference>
<dbReference type="EMBL" id="JAAXOX010000007">
    <property type="protein sequence ID" value="NKY23621.1"/>
    <property type="molecule type" value="Genomic_DNA"/>
</dbReference>
<comment type="function">
    <text evidence="10">One of several proteins that assist in the late maturation steps of the functional core of the 30S ribosomal subunit. Helps release RbfA from mature subunits. May play a role in the assembly of ribosomal proteins into the subunit. Circularly permuted GTPase that catalyzes slow GTP hydrolysis, GTPase activity is stimulated by the 30S ribosomal subunit.</text>
</comment>
<keyword evidence="1 10" id="KW-0963">Cytoplasm</keyword>
<proteinExistence type="inferred from homology"/>
<dbReference type="Proteomes" id="UP000581206">
    <property type="component" value="Unassembled WGS sequence"/>
</dbReference>
<gene>
    <name evidence="10 14" type="primary">rsgA</name>
    <name evidence="14" type="ORF">HGA03_13190</name>
</gene>
<feature type="region of interest" description="Disordered" evidence="11">
    <location>
        <begin position="298"/>
        <end position="335"/>
    </location>
</feature>
<evidence type="ECO:0000256" key="8">
    <source>
        <dbReference type="ARBA" id="ARBA00022884"/>
    </source>
</evidence>
<accession>A0A7X6R002</accession>
<dbReference type="GO" id="GO:0042274">
    <property type="term" value="P:ribosomal small subunit biogenesis"/>
    <property type="evidence" value="ECO:0007669"/>
    <property type="project" value="UniProtKB-UniRule"/>
</dbReference>
<dbReference type="NCBIfam" id="TIGR00157">
    <property type="entry name" value="ribosome small subunit-dependent GTPase A"/>
    <property type="match status" value="1"/>
</dbReference>
<evidence type="ECO:0000256" key="10">
    <source>
        <dbReference type="HAMAP-Rule" id="MF_01820"/>
    </source>
</evidence>
<evidence type="ECO:0000256" key="7">
    <source>
        <dbReference type="ARBA" id="ARBA00022833"/>
    </source>
</evidence>
<dbReference type="EC" id="3.6.1.-" evidence="10"/>
<evidence type="ECO:0000256" key="2">
    <source>
        <dbReference type="ARBA" id="ARBA00022517"/>
    </source>
</evidence>
<feature type="binding site" evidence="10">
    <location>
        <begin position="180"/>
        <end position="188"/>
    </location>
    <ligand>
        <name>GTP</name>
        <dbReference type="ChEBI" id="CHEBI:37565"/>
    </ligand>
</feature>
<feature type="binding site" evidence="10">
    <location>
        <position position="265"/>
    </location>
    <ligand>
        <name>Zn(2+)</name>
        <dbReference type="ChEBI" id="CHEBI:29105"/>
    </ligand>
</feature>
<dbReference type="GO" id="GO:0005525">
    <property type="term" value="F:GTP binding"/>
    <property type="evidence" value="ECO:0007669"/>
    <property type="project" value="UniProtKB-UniRule"/>
</dbReference>
<dbReference type="GO" id="GO:0019843">
    <property type="term" value="F:rRNA binding"/>
    <property type="evidence" value="ECO:0007669"/>
    <property type="project" value="UniProtKB-KW"/>
</dbReference>
<dbReference type="Gene3D" id="1.10.40.50">
    <property type="entry name" value="Probable gtpase engc, domain 3"/>
    <property type="match status" value="1"/>
</dbReference>
<organism evidence="14 15">
    <name type="scientific">Cellulomonas denverensis</name>
    <dbReference type="NCBI Taxonomy" id="264297"/>
    <lineage>
        <taxon>Bacteria</taxon>
        <taxon>Bacillati</taxon>
        <taxon>Actinomycetota</taxon>
        <taxon>Actinomycetes</taxon>
        <taxon>Micrococcales</taxon>
        <taxon>Cellulomonadaceae</taxon>
        <taxon>Cellulomonas</taxon>
    </lineage>
</organism>
<dbReference type="SUPFAM" id="SSF52540">
    <property type="entry name" value="P-loop containing nucleoside triphosphate hydrolases"/>
    <property type="match status" value="1"/>
</dbReference>
<dbReference type="Gene3D" id="3.40.50.300">
    <property type="entry name" value="P-loop containing nucleotide triphosphate hydrolases"/>
    <property type="match status" value="1"/>
</dbReference>
<keyword evidence="2 10" id="KW-0690">Ribosome biogenesis</keyword>
<keyword evidence="7 10" id="KW-0862">Zinc</keyword>
<feature type="domain" description="CP-type G" evidence="13">
    <location>
        <begin position="83"/>
        <end position="237"/>
    </location>
</feature>
<evidence type="ECO:0000256" key="4">
    <source>
        <dbReference type="ARBA" id="ARBA00022730"/>
    </source>
</evidence>
<evidence type="ECO:0000256" key="3">
    <source>
        <dbReference type="ARBA" id="ARBA00022723"/>
    </source>
</evidence>
<dbReference type="AlphaFoldDB" id="A0A7X6R002"/>
<dbReference type="GO" id="GO:0046872">
    <property type="term" value="F:metal ion binding"/>
    <property type="evidence" value="ECO:0007669"/>
    <property type="project" value="UniProtKB-KW"/>
</dbReference>
<feature type="binding site" evidence="10">
    <location>
        <position position="260"/>
    </location>
    <ligand>
        <name>Zn(2+)</name>
        <dbReference type="ChEBI" id="CHEBI:29105"/>
    </ligand>
</feature>
<evidence type="ECO:0000256" key="9">
    <source>
        <dbReference type="ARBA" id="ARBA00023134"/>
    </source>
</evidence>
<keyword evidence="9 10" id="KW-0342">GTP-binding</keyword>
<feature type="binding site" evidence="10">
    <location>
        <position position="273"/>
    </location>
    <ligand>
        <name>Zn(2+)</name>
        <dbReference type="ChEBI" id="CHEBI:29105"/>
    </ligand>
</feature>
<dbReference type="PANTHER" id="PTHR32120:SF10">
    <property type="entry name" value="SMALL RIBOSOMAL SUBUNIT BIOGENESIS GTPASE RSGA"/>
    <property type="match status" value="1"/>
</dbReference>
<feature type="domain" description="EngC GTPase" evidence="12">
    <location>
        <begin position="92"/>
        <end position="235"/>
    </location>
</feature>
<keyword evidence="3 10" id="KW-0479">Metal-binding</keyword>
<dbReference type="GO" id="GO:0005737">
    <property type="term" value="C:cytoplasm"/>
    <property type="evidence" value="ECO:0007669"/>
    <property type="project" value="UniProtKB-SubCell"/>
</dbReference>
<dbReference type="InterPro" id="IPR010914">
    <property type="entry name" value="RsgA_GTPase_dom"/>
</dbReference>
<reference evidence="14 15" key="1">
    <citation type="submission" date="2020-04" db="EMBL/GenBank/DDBJ databases">
        <title>MicrobeNet Type strains.</title>
        <authorList>
            <person name="Nicholson A.C."/>
        </authorList>
    </citation>
    <scope>NUCLEOTIDE SEQUENCE [LARGE SCALE GENOMIC DNA]</scope>
    <source>
        <strain evidence="14 15">ATCC BAA-788</strain>
    </source>
</reference>
<dbReference type="PANTHER" id="PTHR32120">
    <property type="entry name" value="SMALL RIBOSOMAL SUBUNIT BIOGENESIS GTPASE RSGA"/>
    <property type="match status" value="1"/>
</dbReference>
<evidence type="ECO:0000259" key="13">
    <source>
        <dbReference type="PROSITE" id="PS51721"/>
    </source>
</evidence>
<dbReference type="PROSITE" id="PS50936">
    <property type="entry name" value="ENGC_GTPASE"/>
    <property type="match status" value="1"/>
</dbReference>
<evidence type="ECO:0000313" key="14">
    <source>
        <dbReference type="EMBL" id="NKY23621.1"/>
    </source>
</evidence>
<evidence type="ECO:0000256" key="6">
    <source>
        <dbReference type="ARBA" id="ARBA00022801"/>
    </source>
</evidence>
<dbReference type="PROSITE" id="PS51721">
    <property type="entry name" value="G_CP"/>
    <property type="match status" value="1"/>
</dbReference>
<dbReference type="HAMAP" id="MF_01820">
    <property type="entry name" value="GTPase_RsgA"/>
    <property type="match status" value="1"/>
</dbReference>
<keyword evidence="15" id="KW-1185">Reference proteome</keyword>
<name>A0A7X6R002_9CELL</name>
<evidence type="ECO:0000256" key="5">
    <source>
        <dbReference type="ARBA" id="ARBA00022741"/>
    </source>
</evidence>
<dbReference type="SMART" id="SM00382">
    <property type="entry name" value="AAA"/>
    <property type="match status" value="1"/>
</dbReference>
<evidence type="ECO:0000313" key="15">
    <source>
        <dbReference type="Proteomes" id="UP000581206"/>
    </source>
</evidence>
<dbReference type="InterPro" id="IPR003593">
    <property type="entry name" value="AAA+_ATPase"/>
</dbReference>
<evidence type="ECO:0000256" key="11">
    <source>
        <dbReference type="SAM" id="MobiDB-lite"/>
    </source>
</evidence>
<dbReference type="InterPro" id="IPR030378">
    <property type="entry name" value="G_CP_dom"/>
</dbReference>
<keyword evidence="5 10" id="KW-0547">Nucleotide-binding</keyword>
<keyword evidence="6 10" id="KW-0378">Hydrolase</keyword>
<evidence type="ECO:0000259" key="12">
    <source>
        <dbReference type="PROSITE" id="PS50936"/>
    </source>
</evidence>
<keyword evidence="4 10" id="KW-0699">rRNA-binding</keyword>
<feature type="binding site" evidence="10">
    <location>
        <position position="267"/>
    </location>
    <ligand>
        <name>Zn(2+)</name>
        <dbReference type="ChEBI" id="CHEBI:29105"/>
    </ligand>
</feature>
<dbReference type="InterPro" id="IPR004881">
    <property type="entry name" value="Ribosome_biogen_GTPase_RsgA"/>
</dbReference>
<dbReference type="CDD" id="cd01854">
    <property type="entry name" value="YjeQ_EngC"/>
    <property type="match status" value="1"/>
</dbReference>
<feature type="binding site" evidence="10">
    <location>
        <begin position="131"/>
        <end position="134"/>
    </location>
    <ligand>
        <name>GTP</name>
        <dbReference type="ChEBI" id="CHEBI:37565"/>
    </ligand>
</feature>
<evidence type="ECO:0000256" key="1">
    <source>
        <dbReference type="ARBA" id="ARBA00022490"/>
    </source>
</evidence>
<dbReference type="RefSeq" id="WP_168630751.1">
    <property type="nucleotide sequence ID" value="NZ_BONL01000026.1"/>
</dbReference>
<feature type="compositionally biased region" description="Basic and acidic residues" evidence="11">
    <location>
        <begin position="298"/>
        <end position="326"/>
    </location>
</feature>
<comment type="cofactor">
    <cofactor evidence="10">
        <name>Zn(2+)</name>
        <dbReference type="ChEBI" id="CHEBI:29105"/>
    </cofactor>
    <text evidence="10">Binds 1 zinc ion per subunit.</text>
</comment>
<dbReference type="InterPro" id="IPR027417">
    <property type="entry name" value="P-loop_NTPase"/>
</dbReference>
<comment type="similarity">
    <text evidence="10">Belongs to the TRAFAC class YlqF/YawG GTPase family. RsgA subfamily.</text>
</comment>
<comment type="caution">
    <text evidence="14">The sequence shown here is derived from an EMBL/GenBank/DDBJ whole genome shotgun (WGS) entry which is preliminary data.</text>
</comment>
<protein>
    <recommendedName>
        <fullName evidence="10">Small ribosomal subunit biogenesis GTPase RsgA</fullName>
        <ecNumber evidence="10">3.6.1.-</ecNumber>
    </recommendedName>
</protein>
<sequence>MRAWGWDDGWEAAWADSGAGDAGRVPGRVVRVDRGSVEVVTATGDRRVRVDGAAVGDWVAVANDGRGDVLERRTVLARASAGRDSGEQLLAANVDLIGVVEPLRPTANPRRVERLLTLAWAGGAPPAVVLTKADLAEPGAGDPVRSVAVGAEVVEVSTVTGQGIDEVRELVRGRTFALVGPSGAGKSSLVNALAGEQLVETGEVRGDGRGRHTTTAGTLIALPGIGWLVDTPGLRTVGMTGAEDGLDRAFADIAELAEECRFADCAHHSEPGCAVLAAVDDGSLDPARLDSYRRLEREIASQARRRESKDRSAERRDGRAHARGVREVMAAKNRR</sequence>
<keyword evidence="8 10" id="KW-0694">RNA-binding</keyword>
<comment type="subunit">
    <text evidence="10">Monomer. Associates with 30S ribosomal subunit, binds 16S rRNA.</text>
</comment>
<comment type="subcellular location">
    <subcellularLocation>
        <location evidence="10">Cytoplasm</location>
    </subcellularLocation>
</comment>